<proteinExistence type="predicted"/>
<reference evidence="1 2" key="1">
    <citation type="submission" date="2020-06" db="EMBL/GenBank/DDBJ databases">
        <title>Transcriptomic and genomic resources for Thalictrum thalictroides and T. hernandezii: Facilitating candidate gene discovery in an emerging model plant lineage.</title>
        <authorList>
            <person name="Arias T."/>
            <person name="Riano-Pachon D.M."/>
            <person name="Di Stilio V.S."/>
        </authorList>
    </citation>
    <scope>NUCLEOTIDE SEQUENCE [LARGE SCALE GENOMIC DNA]</scope>
    <source>
        <strain evidence="2">cv. WT478/WT964</strain>
        <tissue evidence="1">Leaves</tissue>
    </source>
</reference>
<evidence type="ECO:0000313" key="1">
    <source>
        <dbReference type="EMBL" id="KAF5199533.1"/>
    </source>
</evidence>
<keyword evidence="2" id="KW-1185">Reference proteome</keyword>
<accession>A0A7J6WRE7</accession>
<evidence type="ECO:0000313" key="2">
    <source>
        <dbReference type="Proteomes" id="UP000554482"/>
    </source>
</evidence>
<gene>
    <name evidence="1" type="ORF">FRX31_010880</name>
</gene>
<dbReference type="AlphaFoldDB" id="A0A7J6WRE7"/>
<sequence>MDYLDETYSWVSHLAGLVGSCSIAVHDYYEYYQNLGRRIVYWLSQQCISNFNYVFMSRSFGLKLLLRHRSF</sequence>
<name>A0A7J6WRE7_THATH</name>
<protein>
    <submittedName>
        <fullName evidence="1">Uncharacterized protein</fullName>
    </submittedName>
</protein>
<organism evidence="1 2">
    <name type="scientific">Thalictrum thalictroides</name>
    <name type="common">Rue-anemone</name>
    <name type="synonym">Anemone thalictroides</name>
    <dbReference type="NCBI Taxonomy" id="46969"/>
    <lineage>
        <taxon>Eukaryota</taxon>
        <taxon>Viridiplantae</taxon>
        <taxon>Streptophyta</taxon>
        <taxon>Embryophyta</taxon>
        <taxon>Tracheophyta</taxon>
        <taxon>Spermatophyta</taxon>
        <taxon>Magnoliopsida</taxon>
        <taxon>Ranunculales</taxon>
        <taxon>Ranunculaceae</taxon>
        <taxon>Thalictroideae</taxon>
        <taxon>Thalictrum</taxon>
    </lineage>
</organism>
<dbReference type="Proteomes" id="UP000554482">
    <property type="component" value="Unassembled WGS sequence"/>
</dbReference>
<comment type="caution">
    <text evidence="1">The sequence shown here is derived from an EMBL/GenBank/DDBJ whole genome shotgun (WGS) entry which is preliminary data.</text>
</comment>
<dbReference type="EMBL" id="JABWDY010011818">
    <property type="protein sequence ID" value="KAF5199533.1"/>
    <property type="molecule type" value="Genomic_DNA"/>
</dbReference>